<accession>A0AC34PWG1</accession>
<protein>
    <submittedName>
        <fullName evidence="2">Glucuronosyltransferase</fullName>
    </submittedName>
</protein>
<dbReference type="WBParaSite" id="JU765_v2.g10613.t1">
    <property type="protein sequence ID" value="JU765_v2.g10613.t1"/>
    <property type="gene ID" value="JU765_v2.g10613"/>
</dbReference>
<evidence type="ECO:0000313" key="2">
    <source>
        <dbReference type="WBParaSite" id="JU765_v2.g10613.t1"/>
    </source>
</evidence>
<sequence length="643" mass="72504">MKFSQLFLIFLLIGITGGYKILYYIPRFCKSHVNFNGKIADVLAAAGHDVVVYQPIVDETMKETGSHVKTVRYYFKAKNESLKVDGTLGSQQGLVWKNEGLKKMKEMLDEMFNLKYAVCKDVIHDEENLSKLKAENFDLGIAELFESCGYGVFELLGIKKIVVTHSGAVNGGFAWFLGIPSPFSILAHFPQKMTFFQRVQNYIFSLIEMPLFEGLLLKSVSEAVKEKLPNFDVMSVIRNSAMVFVNSDEFVDYITPATPKLVFIGGLGQVKPKPLAPEYQAIFNSSKKGVIFFSFGTFVQTSSMPENIKNAFLEAFEEFPDINFIWKYDNDEDQIAKNLKNVFTSKWLPQNEILEHEKLLAFISHGGMNSVTEAATKGVPMICIPIFGQVKPKPLAPEYQAIFNSSKDGVIFFSFGTFVQTSSMPENIKNAFLEAFEEFPDINFIWKYDNDEDEIAKNLKNVFTAKWLPQNEILEHEKLLAFISHGGMNSVTEAATKGVPMICIPIFGDQPHDAQMMKDRGVAVIVQKDDITKKSIVAAINEILSNQNFKQNAKRLSRMIKAKPMTAEERVVKFTEFVAEFGDSGAFQSAGQHLSFLQLHSLDVIAFLIAVVSFAIFLTFLIVYCLVRKLCSKFIMFTHPKQD</sequence>
<dbReference type="Proteomes" id="UP000887576">
    <property type="component" value="Unplaced"/>
</dbReference>
<reference evidence="2" key="1">
    <citation type="submission" date="2022-11" db="UniProtKB">
        <authorList>
            <consortium name="WormBaseParasite"/>
        </authorList>
    </citation>
    <scope>IDENTIFICATION</scope>
</reference>
<name>A0AC34PWG1_9BILA</name>
<organism evidence="1 2">
    <name type="scientific">Panagrolaimus sp. JU765</name>
    <dbReference type="NCBI Taxonomy" id="591449"/>
    <lineage>
        <taxon>Eukaryota</taxon>
        <taxon>Metazoa</taxon>
        <taxon>Ecdysozoa</taxon>
        <taxon>Nematoda</taxon>
        <taxon>Chromadorea</taxon>
        <taxon>Rhabditida</taxon>
        <taxon>Tylenchina</taxon>
        <taxon>Panagrolaimomorpha</taxon>
        <taxon>Panagrolaimoidea</taxon>
        <taxon>Panagrolaimidae</taxon>
        <taxon>Panagrolaimus</taxon>
    </lineage>
</organism>
<evidence type="ECO:0000313" key="1">
    <source>
        <dbReference type="Proteomes" id="UP000887576"/>
    </source>
</evidence>
<proteinExistence type="predicted"/>